<organism evidence="1 2">
    <name type="scientific">Ectopseudomonas mendocina</name>
    <name type="common">Pseudomonas mendocina</name>
    <dbReference type="NCBI Taxonomy" id="300"/>
    <lineage>
        <taxon>Bacteria</taxon>
        <taxon>Pseudomonadati</taxon>
        <taxon>Pseudomonadota</taxon>
        <taxon>Gammaproteobacteria</taxon>
        <taxon>Pseudomonadales</taxon>
        <taxon>Pseudomonadaceae</taxon>
        <taxon>Ectopseudomonas</taxon>
    </lineage>
</organism>
<sequence length="305" mass="34813">MKPDTACSFITDLSNKGCMEIAMLVNECAVSTCKASIFDFESKNIDREIAKHIFILPIYGENELIEFYSDKLERLFQDNDFYECQFLFLLIGDVHVSDDAAFTDMPIIKQLRYKLRNFVGPIIYPVKLSQQRLTSDDRHFYEIHRFISSPVPNYSSHLSRLKKIIHGPFHWDEGSGALSFMNNENGYSSLINHDSTDMVFCLAANLPIRELSLERSKIKTIEELEAFRGSSIFKLNLSSNYLSSLNGLSEITPELQWLNIAANHFSCVDFRLLPKSTEVIYAHKNNAVDFLIGDVGGVNLKRISI</sequence>
<evidence type="ECO:0000313" key="2">
    <source>
        <dbReference type="Proteomes" id="UP000317327"/>
    </source>
</evidence>
<comment type="caution">
    <text evidence="1">The sequence shown here is derived from an EMBL/GenBank/DDBJ whole genome shotgun (WGS) entry which is preliminary data.</text>
</comment>
<accession>A0ABD7RT14</accession>
<gene>
    <name evidence="1" type="ORF">EQ836_22030</name>
</gene>
<dbReference type="EMBL" id="SCFV01000012">
    <property type="protein sequence ID" value="TRO12809.1"/>
    <property type="molecule type" value="Genomic_DNA"/>
</dbReference>
<protein>
    <submittedName>
        <fullName evidence="1">Leucine-rich repeat domain-containing protein</fullName>
    </submittedName>
</protein>
<dbReference type="InterPro" id="IPR032675">
    <property type="entry name" value="LRR_dom_sf"/>
</dbReference>
<dbReference type="AlphaFoldDB" id="A0ABD7RT14"/>
<dbReference type="InterPro" id="IPR001611">
    <property type="entry name" value="Leu-rich_rpt"/>
</dbReference>
<dbReference type="Gene3D" id="3.80.10.10">
    <property type="entry name" value="Ribonuclease Inhibitor"/>
    <property type="match status" value="1"/>
</dbReference>
<evidence type="ECO:0000313" key="1">
    <source>
        <dbReference type="EMBL" id="TRO12809.1"/>
    </source>
</evidence>
<dbReference type="SUPFAM" id="SSF52058">
    <property type="entry name" value="L domain-like"/>
    <property type="match status" value="1"/>
</dbReference>
<dbReference type="Proteomes" id="UP000317327">
    <property type="component" value="Unassembled WGS sequence"/>
</dbReference>
<name>A0ABD7RT14_ECTME</name>
<reference evidence="1 2" key="1">
    <citation type="submission" date="2019-01" db="EMBL/GenBank/DDBJ databases">
        <title>Whole genome shotgun sequencing of Pseudomonas spp. isolated by its ability to degrade furfural.</title>
        <authorList>
            <person name="Donoso R."/>
            <person name="Farkas C."/>
            <person name="Villegas P."/>
            <person name="Gonzales-Toro F."/>
            <person name="Guajardo-Parra M."/>
            <person name="Araya-Nail M."/>
            <person name="Morgante V."/>
            <person name="Perez-Pantoja D."/>
        </authorList>
    </citation>
    <scope>NUCLEOTIDE SEQUENCE [LARGE SCALE GENOMIC DNA]</scope>
    <source>
        <strain evidence="1 2">VN231</strain>
    </source>
</reference>
<proteinExistence type="predicted"/>
<dbReference type="RefSeq" id="WP_143502842.1">
    <property type="nucleotide sequence ID" value="NZ_SCFV01000012.1"/>
</dbReference>
<dbReference type="PROSITE" id="PS51450">
    <property type="entry name" value="LRR"/>
    <property type="match status" value="1"/>
</dbReference>